<protein>
    <submittedName>
        <fullName evidence="1">Uncharacterized protein</fullName>
    </submittedName>
</protein>
<organism evidence="1 2">
    <name type="scientific">Halocatena marina</name>
    <dbReference type="NCBI Taxonomy" id="2934937"/>
    <lineage>
        <taxon>Archaea</taxon>
        <taxon>Methanobacteriati</taxon>
        <taxon>Methanobacteriota</taxon>
        <taxon>Stenosarchaea group</taxon>
        <taxon>Halobacteria</taxon>
        <taxon>Halobacteriales</taxon>
        <taxon>Natronomonadaceae</taxon>
        <taxon>Halocatena</taxon>
    </lineage>
</organism>
<comment type="caution">
    <text evidence="1">The sequence shown here is derived from an EMBL/GenBank/DDBJ whole genome shotgun (WGS) entry which is preliminary data.</text>
</comment>
<dbReference type="Pfam" id="PF24373">
    <property type="entry name" value="DUF7529"/>
    <property type="match status" value="1"/>
</dbReference>
<proteinExistence type="predicted"/>
<evidence type="ECO:0000313" key="1">
    <source>
        <dbReference type="EMBL" id="MFC7188481.1"/>
    </source>
</evidence>
<evidence type="ECO:0000313" key="2">
    <source>
        <dbReference type="Proteomes" id="UP001596417"/>
    </source>
</evidence>
<dbReference type="EMBL" id="JBHTAX010000001">
    <property type="protein sequence ID" value="MFC7188481.1"/>
    <property type="molecule type" value="Genomic_DNA"/>
</dbReference>
<dbReference type="InterPro" id="IPR055951">
    <property type="entry name" value="DUF7529"/>
</dbReference>
<reference evidence="1 2" key="1">
    <citation type="journal article" date="2019" name="Int. J. Syst. Evol. Microbiol.">
        <title>The Global Catalogue of Microorganisms (GCM) 10K type strain sequencing project: providing services to taxonomists for standard genome sequencing and annotation.</title>
        <authorList>
            <consortium name="The Broad Institute Genomics Platform"/>
            <consortium name="The Broad Institute Genome Sequencing Center for Infectious Disease"/>
            <person name="Wu L."/>
            <person name="Ma J."/>
        </authorList>
    </citation>
    <scope>NUCLEOTIDE SEQUENCE [LARGE SCALE GENOMIC DNA]</scope>
    <source>
        <strain evidence="1 2">RDMS1</strain>
    </source>
</reference>
<dbReference type="Proteomes" id="UP001596417">
    <property type="component" value="Unassembled WGS sequence"/>
</dbReference>
<accession>A0ABD5YGI2</accession>
<dbReference type="RefSeq" id="WP_390204265.1">
    <property type="nucleotide sequence ID" value="NZ_JBHTAX010000001.1"/>
</dbReference>
<name>A0ABD5YGI2_9EURY</name>
<sequence length="110" mass="12613">MIPDNFADQFVDVFDRGHEEGGEFQEYEVYRSEVGEHVFQVTVLYDEPTANAILLAGSYELINAQDLMRAALDQGAMFTHVQTLDQTALGSFQHEGWEHFFPNARQRLDE</sequence>
<gene>
    <name evidence="1" type="ORF">ACFQL7_00480</name>
</gene>
<keyword evidence="2" id="KW-1185">Reference proteome</keyword>
<dbReference type="AlphaFoldDB" id="A0ABD5YGI2"/>